<dbReference type="Proteomes" id="UP001180020">
    <property type="component" value="Unassembled WGS sequence"/>
</dbReference>
<reference evidence="1" key="1">
    <citation type="journal article" date="2023" name="Nat. Commun.">
        <title>Diploid and tetraploid genomes of Acorus and the evolution of monocots.</title>
        <authorList>
            <person name="Ma L."/>
            <person name="Liu K.W."/>
            <person name="Li Z."/>
            <person name="Hsiao Y.Y."/>
            <person name="Qi Y."/>
            <person name="Fu T."/>
            <person name="Tang G.D."/>
            <person name="Zhang D."/>
            <person name="Sun W.H."/>
            <person name="Liu D.K."/>
            <person name="Li Y."/>
            <person name="Chen G.Z."/>
            <person name="Liu X.D."/>
            <person name="Liao X.Y."/>
            <person name="Jiang Y.T."/>
            <person name="Yu X."/>
            <person name="Hao Y."/>
            <person name="Huang J."/>
            <person name="Zhao X.W."/>
            <person name="Ke S."/>
            <person name="Chen Y.Y."/>
            <person name="Wu W.L."/>
            <person name="Hsu J.L."/>
            <person name="Lin Y.F."/>
            <person name="Huang M.D."/>
            <person name="Li C.Y."/>
            <person name="Huang L."/>
            <person name="Wang Z.W."/>
            <person name="Zhao X."/>
            <person name="Zhong W.Y."/>
            <person name="Peng D.H."/>
            <person name="Ahmad S."/>
            <person name="Lan S."/>
            <person name="Zhang J.S."/>
            <person name="Tsai W.C."/>
            <person name="Van de Peer Y."/>
            <person name="Liu Z.J."/>
        </authorList>
    </citation>
    <scope>NUCLEOTIDE SEQUENCE</scope>
    <source>
        <strain evidence="1">CP</strain>
    </source>
</reference>
<protein>
    <submittedName>
        <fullName evidence="1">Uncharacterized protein</fullName>
    </submittedName>
</protein>
<accession>A0AAV9CDP8</accession>
<gene>
    <name evidence="1" type="ORF">QJS10_CPB19g00199</name>
</gene>
<comment type="caution">
    <text evidence="1">The sequence shown here is derived from an EMBL/GenBank/DDBJ whole genome shotgun (WGS) entry which is preliminary data.</text>
</comment>
<organism evidence="1 2">
    <name type="scientific">Acorus calamus</name>
    <name type="common">Sweet flag</name>
    <dbReference type="NCBI Taxonomy" id="4465"/>
    <lineage>
        <taxon>Eukaryota</taxon>
        <taxon>Viridiplantae</taxon>
        <taxon>Streptophyta</taxon>
        <taxon>Embryophyta</taxon>
        <taxon>Tracheophyta</taxon>
        <taxon>Spermatophyta</taxon>
        <taxon>Magnoliopsida</taxon>
        <taxon>Liliopsida</taxon>
        <taxon>Acoraceae</taxon>
        <taxon>Acorus</taxon>
    </lineage>
</organism>
<proteinExistence type="predicted"/>
<keyword evidence="2" id="KW-1185">Reference proteome</keyword>
<dbReference type="EMBL" id="JAUJYO010000019">
    <property type="protein sequence ID" value="KAK1286995.1"/>
    <property type="molecule type" value="Genomic_DNA"/>
</dbReference>
<dbReference type="AlphaFoldDB" id="A0AAV9CDP8"/>
<name>A0AAV9CDP8_ACOCL</name>
<reference evidence="1" key="2">
    <citation type="submission" date="2023-06" db="EMBL/GenBank/DDBJ databases">
        <authorList>
            <person name="Ma L."/>
            <person name="Liu K.-W."/>
            <person name="Li Z."/>
            <person name="Hsiao Y.-Y."/>
            <person name="Qi Y."/>
            <person name="Fu T."/>
            <person name="Tang G."/>
            <person name="Zhang D."/>
            <person name="Sun W.-H."/>
            <person name="Liu D.-K."/>
            <person name="Li Y."/>
            <person name="Chen G.-Z."/>
            <person name="Liu X.-D."/>
            <person name="Liao X.-Y."/>
            <person name="Jiang Y.-T."/>
            <person name="Yu X."/>
            <person name="Hao Y."/>
            <person name="Huang J."/>
            <person name="Zhao X.-W."/>
            <person name="Ke S."/>
            <person name="Chen Y.-Y."/>
            <person name="Wu W.-L."/>
            <person name="Hsu J.-L."/>
            <person name="Lin Y.-F."/>
            <person name="Huang M.-D."/>
            <person name="Li C.-Y."/>
            <person name="Huang L."/>
            <person name="Wang Z.-W."/>
            <person name="Zhao X."/>
            <person name="Zhong W.-Y."/>
            <person name="Peng D.-H."/>
            <person name="Ahmad S."/>
            <person name="Lan S."/>
            <person name="Zhang J.-S."/>
            <person name="Tsai W.-C."/>
            <person name="Van De Peer Y."/>
            <person name="Liu Z.-J."/>
        </authorList>
    </citation>
    <scope>NUCLEOTIDE SEQUENCE</scope>
    <source>
        <strain evidence="1">CP</strain>
        <tissue evidence="1">Leaves</tissue>
    </source>
</reference>
<sequence length="88" mass="9684">MNLGFGMGRPSDLVRCSKGNLTMMGIKTRTVRMFRCPIIVLLNRYMSPIPPNAFLSLDVLVELEMKALACQICWNPCIGFPHPAASGA</sequence>
<evidence type="ECO:0000313" key="1">
    <source>
        <dbReference type="EMBL" id="KAK1286995.1"/>
    </source>
</evidence>
<evidence type="ECO:0000313" key="2">
    <source>
        <dbReference type="Proteomes" id="UP001180020"/>
    </source>
</evidence>